<organism evidence="2 3">
    <name type="scientific">Crenichthys baileyi</name>
    <name type="common">White River springfish</name>
    <dbReference type="NCBI Taxonomy" id="28760"/>
    <lineage>
        <taxon>Eukaryota</taxon>
        <taxon>Metazoa</taxon>
        <taxon>Chordata</taxon>
        <taxon>Craniata</taxon>
        <taxon>Vertebrata</taxon>
        <taxon>Euteleostomi</taxon>
        <taxon>Actinopterygii</taxon>
        <taxon>Neopterygii</taxon>
        <taxon>Teleostei</taxon>
        <taxon>Neoteleostei</taxon>
        <taxon>Acanthomorphata</taxon>
        <taxon>Ovalentaria</taxon>
        <taxon>Atherinomorphae</taxon>
        <taxon>Cyprinodontiformes</taxon>
        <taxon>Goodeidae</taxon>
        <taxon>Crenichthys</taxon>
    </lineage>
</organism>
<feature type="compositionally biased region" description="Polar residues" evidence="1">
    <location>
        <begin position="29"/>
        <end position="75"/>
    </location>
</feature>
<name>A0AAV9S1G6_9TELE</name>
<evidence type="ECO:0000313" key="3">
    <source>
        <dbReference type="Proteomes" id="UP001311232"/>
    </source>
</evidence>
<gene>
    <name evidence="2" type="ORF">CRENBAI_014007</name>
</gene>
<proteinExistence type="predicted"/>
<comment type="caution">
    <text evidence="2">The sequence shown here is derived from an EMBL/GenBank/DDBJ whole genome shotgun (WGS) entry which is preliminary data.</text>
</comment>
<protein>
    <submittedName>
        <fullName evidence="2">Uncharacterized protein</fullName>
    </submittedName>
</protein>
<keyword evidence="3" id="KW-1185">Reference proteome</keyword>
<dbReference type="EMBL" id="JAHHUM010001139">
    <property type="protein sequence ID" value="KAK5614777.1"/>
    <property type="molecule type" value="Genomic_DNA"/>
</dbReference>
<sequence length="85" mass="8560">MTHVTGSALSSSSNGTASAHKHVPAKLLPQTTETPSIGNAGRTANNASPVNSSHSRDTLSNGANSTFNPIPQNGTHGPVSDSPDN</sequence>
<feature type="compositionally biased region" description="Low complexity" evidence="1">
    <location>
        <begin position="1"/>
        <end position="18"/>
    </location>
</feature>
<feature type="region of interest" description="Disordered" evidence="1">
    <location>
        <begin position="1"/>
        <end position="85"/>
    </location>
</feature>
<dbReference type="Proteomes" id="UP001311232">
    <property type="component" value="Unassembled WGS sequence"/>
</dbReference>
<feature type="non-terminal residue" evidence="2">
    <location>
        <position position="85"/>
    </location>
</feature>
<evidence type="ECO:0000256" key="1">
    <source>
        <dbReference type="SAM" id="MobiDB-lite"/>
    </source>
</evidence>
<evidence type="ECO:0000313" key="2">
    <source>
        <dbReference type="EMBL" id="KAK5614777.1"/>
    </source>
</evidence>
<accession>A0AAV9S1G6</accession>
<reference evidence="2 3" key="1">
    <citation type="submission" date="2021-06" db="EMBL/GenBank/DDBJ databases">
        <authorList>
            <person name="Palmer J.M."/>
        </authorList>
    </citation>
    <scope>NUCLEOTIDE SEQUENCE [LARGE SCALE GENOMIC DNA]</scope>
    <source>
        <strain evidence="2 3">MEX-2019</strain>
        <tissue evidence="2">Muscle</tissue>
    </source>
</reference>
<dbReference type="AlphaFoldDB" id="A0AAV9S1G6"/>